<evidence type="ECO:0000256" key="2">
    <source>
        <dbReference type="ARBA" id="ARBA00022679"/>
    </source>
</evidence>
<dbReference type="GO" id="GO:0016758">
    <property type="term" value="F:hexosyltransferase activity"/>
    <property type="evidence" value="ECO:0007669"/>
    <property type="project" value="TreeGrafter"/>
</dbReference>
<proteinExistence type="predicted"/>
<accession>A0A6M0RSA2</accession>
<dbReference type="CDD" id="cd06533">
    <property type="entry name" value="Glyco_transf_WecG_TagA"/>
    <property type="match status" value="1"/>
</dbReference>
<dbReference type="PANTHER" id="PTHR34136">
    <property type="match status" value="1"/>
</dbReference>
<evidence type="ECO:0000313" key="4">
    <source>
        <dbReference type="Proteomes" id="UP000481033"/>
    </source>
</evidence>
<keyword evidence="4" id="KW-1185">Reference proteome</keyword>
<dbReference type="InterPro" id="IPR004629">
    <property type="entry name" value="WecG_TagA_CpsF"/>
</dbReference>
<comment type="caution">
    <text evidence="3">The sequence shown here is derived from an EMBL/GenBank/DDBJ whole genome shotgun (WGS) entry which is preliminary data.</text>
</comment>
<dbReference type="EMBL" id="QXHD01000004">
    <property type="protein sequence ID" value="NEZ58740.1"/>
    <property type="molecule type" value="Genomic_DNA"/>
</dbReference>
<evidence type="ECO:0000256" key="1">
    <source>
        <dbReference type="ARBA" id="ARBA00022676"/>
    </source>
</evidence>
<dbReference type="AlphaFoldDB" id="A0A6M0RSA2"/>
<keyword evidence="2 3" id="KW-0808">Transferase</keyword>
<evidence type="ECO:0000313" key="3">
    <source>
        <dbReference type="EMBL" id="NEZ58740.1"/>
    </source>
</evidence>
<gene>
    <name evidence="3" type="ORF">DXZ20_24480</name>
</gene>
<keyword evidence="1" id="KW-0328">Glycosyltransferase</keyword>
<reference evidence="3 4" key="1">
    <citation type="journal article" date="2020" name="Microb. Ecol.">
        <title>Ecogenomics of the Marine Benthic Filamentous Cyanobacterium Adonisia.</title>
        <authorList>
            <person name="Walter J.M."/>
            <person name="Coutinho F.H."/>
            <person name="Leomil L."/>
            <person name="Hargreaves P.I."/>
            <person name="Campeao M.E."/>
            <person name="Vieira V.V."/>
            <person name="Silva B.S."/>
            <person name="Fistarol G.O."/>
            <person name="Salomon P.S."/>
            <person name="Sawabe T."/>
            <person name="Mino S."/>
            <person name="Hosokawa M."/>
            <person name="Miyashita H."/>
            <person name="Maruyama F."/>
            <person name="van Verk M.C."/>
            <person name="Dutilh B.E."/>
            <person name="Thompson C.C."/>
            <person name="Thompson F.L."/>
        </authorList>
    </citation>
    <scope>NUCLEOTIDE SEQUENCE [LARGE SCALE GENOMIC DNA]</scope>
    <source>
        <strain evidence="3 4">CCMR0081</strain>
    </source>
</reference>
<sequence>MIVLVFDLSCECFCISRKVAFWKIMQYQASVVTSDHNFKDSYTNVSALTTDKVPKVNILDVEIDNLSRQELLERLDAHGGVVVTPNVDHLMKLQHDTDFRDVYKAVDYRVCDSKILMYAAQFLGTPICDKISGSDLLPWFCDYHRENPDVKIYLLGAAPGVAKLAQQRINERIGRDIIVEAHSPSYGFEKNPEECEAIIERINASSANVLVVGVGAPKQEKWIVKHREKLSTIKTFLAVGAAIDFEAGHKPRSPEFVTELGLEWLYRTMSEPKRLWRRYLIEDMPFFGMVFQQWLAKRKKRKSV</sequence>
<organism evidence="3 4">
    <name type="scientific">Adonisia turfae CCMR0081</name>
    <dbReference type="NCBI Taxonomy" id="2292702"/>
    <lineage>
        <taxon>Bacteria</taxon>
        <taxon>Bacillati</taxon>
        <taxon>Cyanobacteriota</taxon>
        <taxon>Adonisia</taxon>
        <taxon>Adonisia turfae</taxon>
    </lineage>
</organism>
<name>A0A6M0RSA2_9CYAN</name>
<dbReference type="NCBIfam" id="TIGR00696">
    <property type="entry name" value="wecG_tagA_cpsF"/>
    <property type="match status" value="1"/>
</dbReference>
<protein>
    <submittedName>
        <fullName evidence="3">Glycosyltransferase</fullName>
    </submittedName>
</protein>
<dbReference type="Pfam" id="PF03808">
    <property type="entry name" value="Glyco_tran_WecG"/>
    <property type="match status" value="1"/>
</dbReference>
<dbReference type="Proteomes" id="UP000481033">
    <property type="component" value="Unassembled WGS sequence"/>
</dbReference>
<dbReference type="PANTHER" id="PTHR34136:SF1">
    <property type="entry name" value="UDP-N-ACETYL-D-MANNOSAMINURONIC ACID TRANSFERASE"/>
    <property type="match status" value="1"/>
</dbReference>